<dbReference type="Proteomes" id="UP000286134">
    <property type="component" value="Unassembled WGS sequence"/>
</dbReference>
<dbReference type="PROSITE" id="PS50929">
    <property type="entry name" value="ABC_TM1F"/>
    <property type="match status" value="1"/>
</dbReference>
<dbReference type="InterPro" id="IPR050173">
    <property type="entry name" value="ABC_transporter_C-like"/>
</dbReference>
<keyword evidence="5 8" id="KW-1133">Transmembrane helix</keyword>
<feature type="transmembrane region" description="Helical" evidence="8">
    <location>
        <begin position="144"/>
        <end position="165"/>
    </location>
</feature>
<proteinExistence type="predicted"/>
<feature type="transmembrane region" description="Helical" evidence="8">
    <location>
        <begin position="305"/>
        <end position="326"/>
    </location>
</feature>
<evidence type="ECO:0000256" key="6">
    <source>
        <dbReference type="ARBA" id="ARBA00023136"/>
    </source>
</evidence>
<evidence type="ECO:0000259" key="9">
    <source>
        <dbReference type="PROSITE" id="PS50929"/>
    </source>
</evidence>
<dbReference type="InterPro" id="IPR036640">
    <property type="entry name" value="ABC1_TM_sf"/>
</dbReference>
<feature type="transmembrane region" description="Helical" evidence="8">
    <location>
        <begin position="186"/>
        <end position="207"/>
    </location>
</feature>
<dbReference type="GO" id="GO:0016020">
    <property type="term" value="C:membrane"/>
    <property type="evidence" value="ECO:0007669"/>
    <property type="project" value="InterPro"/>
</dbReference>
<dbReference type="InterPro" id="IPR011527">
    <property type="entry name" value="ABC1_TM_dom"/>
</dbReference>
<dbReference type="GO" id="GO:0016887">
    <property type="term" value="F:ATP hydrolysis activity"/>
    <property type="evidence" value="ECO:0007669"/>
    <property type="project" value="InterPro"/>
</dbReference>
<keyword evidence="1" id="KW-0813">Transport</keyword>
<evidence type="ECO:0000256" key="1">
    <source>
        <dbReference type="ARBA" id="ARBA00022448"/>
    </source>
</evidence>
<gene>
    <name evidence="10" type="ORF">OnM2_040011</name>
</gene>
<evidence type="ECO:0000256" key="8">
    <source>
        <dbReference type="SAM" id="Phobius"/>
    </source>
</evidence>
<dbReference type="SUPFAM" id="SSF52540">
    <property type="entry name" value="P-loop containing nucleoside triphosphate hydrolases"/>
    <property type="match status" value="1"/>
</dbReference>
<dbReference type="InterPro" id="IPR003439">
    <property type="entry name" value="ABC_transporter-like_ATP-bd"/>
</dbReference>
<dbReference type="GO" id="GO:0005524">
    <property type="term" value="F:ATP binding"/>
    <property type="evidence" value="ECO:0007669"/>
    <property type="project" value="UniProtKB-KW"/>
</dbReference>
<dbReference type="STRING" id="212602.A0A420HW25"/>
<dbReference type="CDD" id="cd18597">
    <property type="entry name" value="ABC_6TM_YOR1_D1_like"/>
    <property type="match status" value="1"/>
</dbReference>
<protein>
    <submittedName>
        <fullName evidence="10">Multidrug resistance protein fer6</fullName>
    </submittedName>
</protein>
<name>A0A420HW25_9PEZI</name>
<evidence type="ECO:0000256" key="3">
    <source>
        <dbReference type="ARBA" id="ARBA00022741"/>
    </source>
</evidence>
<feature type="domain" description="ABC transmembrane type-1" evidence="9">
    <location>
        <begin position="145"/>
        <end position="474"/>
    </location>
</feature>
<sequence length="675" mass="75684">MTINNHLKRIGKSKKERSKASSVEYDLTDTFESDSPELLRGEKSWLEKLNPFRRGTIPSVPKERSITKEYNAGLISRLYFHWMTPLMTIGYKRQLHENDIWTVNPLWETKITTSKLQANFEKHIARGSRNPLVFALYETFKRQFWISGLCQLSASIIQATCPFLLRYLIRFAQLAYNAKNGGPPPLSIGIGLSFVFGLTLLQMVQSLQINHSVYRGMVIGGAARASLISLIFMKAMKISSKAKAGHESINESSTLKNCSEGFKTHPKKKNPGSKLKNSQTSDGIGWSNGRVMNLMSVDSHRVDQASALFHLVWTSPIACIYTLALLSINMTYSALAGFGLLVLGILVMTEVTKRLFSRRKNISNITDQRISLTQEIIQAIRFVKLFGWESAFLIKLQQIREREIYAIQILLAIRNAMNTISVSLPIFSSMLTFVTYSLTNHPLEPAIVFSSLALFNSLRIPLNLLPLVISQTADAWSSISRIQEFLLNEDLKNTLQVDLGADTAVEMKDVDFTWEQTPTGQAYSEKSPKPNIGIQSHLIKMTKIKSSILQAKNKTHDTSECGPHNKRVIVNEKSPINNKTPFQLQNINLSIKRNELVAVIGGVGCGKSSLLAAIAGDMRKTKGDVEFGATRAFCSQSAWIQNTTVRENILFGREMQKEWQLTPSDDPYFIPANPS</sequence>
<reference evidence="10 11" key="1">
    <citation type="journal article" date="2018" name="BMC Genomics">
        <title>Comparative genome analyses reveal sequence features reflecting distinct modes of host-adaptation between dicot and monocot powdery mildew.</title>
        <authorList>
            <person name="Wu Y."/>
            <person name="Ma X."/>
            <person name="Pan Z."/>
            <person name="Kale S.D."/>
            <person name="Song Y."/>
            <person name="King H."/>
            <person name="Zhang Q."/>
            <person name="Presley C."/>
            <person name="Deng X."/>
            <person name="Wei C.I."/>
            <person name="Xiao S."/>
        </authorList>
    </citation>
    <scope>NUCLEOTIDE SEQUENCE [LARGE SCALE GENOMIC DNA]</scope>
    <source>
        <strain evidence="10">UMSG2</strain>
    </source>
</reference>
<dbReference type="Pfam" id="PF00664">
    <property type="entry name" value="ABC_membrane"/>
    <property type="match status" value="1"/>
</dbReference>
<keyword evidence="4" id="KW-0067">ATP-binding</keyword>
<evidence type="ECO:0000256" key="4">
    <source>
        <dbReference type="ARBA" id="ARBA00022840"/>
    </source>
</evidence>
<evidence type="ECO:0000313" key="10">
    <source>
        <dbReference type="EMBL" id="RKF61645.1"/>
    </source>
</evidence>
<keyword evidence="11" id="KW-1185">Reference proteome</keyword>
<dbReference type="SUPFAM" id="SSF90123">
    <property type="entry name" value="ABC transporter transmembrane region"/>
    <property type="match status" value="1"/>
</dbReference>
<evidence type="ECO:0000313" key="11">
    <source>
        <dbReference type="Proteomes" id="UP000286134"/>
    </source>
</evidence>
<dbReference type="EMBL" id="MCFK01004019">
    <property type="protein sequence ID" value="RKF61645.1"/>
    <property type="molecule type" value="Genomic_DNA"/>
</dbReference>
<accession>A0A420HW25</accession>
<keyword evidence="2 8" id="KW-0812">Transmembrane</keyword>
<dbReference type="Pfam" id="PF00005">
    <property type="entry name" value="ABC_tran"/>
    <property type="match status" value="1"/>
</dbReference>
<dbReference type="InterPro" id="IPR027417">
    <property type="entry name" value="P-loop_NTPase"/>
</dbReference>
<dbReference type="PANTHER" id="PTHR24223">
    <property type="entry name" value="ATP-BINDING CASSETTE SUB-FAMILY C"/>
    <property type="match status" value="1"/>
</dbReference>
<dbReference type="Gene3D" id="3.40.50.300">
    <property type="entry name" value="P-loop containing nucleotide triphosphate hydrolases"/>
    <property type="match status" value="1"/>
</dbReference>
<keyword evidence="6 8" id="KW-0472">Membrane</keyword>
<feature type="region of interest" description="Disordered" evidence="7">
    <location>
        <begin position="256"/>
        <end position="282"/>
    </location>
</feature>
<evidence type="ECO:0000256" key="5">
    <source>
        <dbReference type="ARBA" id="ARBA00022989"/>
    </source>
</evidence>
<evidence type="ECO:0000256" key="2">
    <source>
        <dbReference type="ARBA" id="ARBA00022692"/>
    </source>
</evidence>
<feature type="transmembrane region" description="Helical" evidence="8">
    <location>
        <begin position="332"/>
        <end position="351"/>
    </location>
</feature>
<dbReference type="AlphaFoldDB" id="A0A420HW25"/>
<keyword evidence="3" id="KW-0547">Nucleotide-binding</keyword>
<dbReference type="GO" id="GO:0140359">
    <property type="term" value="F:ABC-type transporter activity"/>
    <property type="evidence" value="ECO:0007669"/>
    <property type="project" value="InterPro"/>
</dbReference>
<feature type="transmembrane region" description="Helical" evidence="8">
    <location>
        <begin position="213"/>
        <end position="233"/>
    </location>
</feature>
<organism evidence="10 11">
    <name type="scientific">Erysiphe neolycopersici</name>
    <dbReference type="NCBI Taxonomy" id="212602"/>
    <lineage>
        <taxon>Eukaryota</taxon>
        <taxon>Fungi</taxon>
        <taxon>Dikarya</taxon>
        <taxon>Ascomycota</taxon>
        <taxon>Pezizomycotina</taxon>
        <taxon>Leotiomycetes</taxon>
        <taxon>Erysiphales</taxon>
        <taxon>Erysiphaceae</taxon>
        <taxon>Erysiphe</taxon>
    </lineage>
</organism>
<dbReference type="Gene3D" id="1.20.1560.10">
    <property type="entry name" value="ABC transporter type 1, transmembrane domain"/>
    <property type="match status" value="1"/>
</dbReference>
<evidence type="ECO:0000256" key="7">
    <source>
        <dbReference type="SAM" id="MobiDB-lite"/>
    </source>
</evidence>
<comment type="caution">
    <text evidence="10">The sequence shown here is derived from an EMBL/GenBank/DDBJ whole genome shotgun (WGS) entry which is preliminary data.</text>
</comment>
<dbReference type="OrthoDB" id="6500128at2759"/>
<dbReference type="PANTHER" id="PTHR24223:SF464">
    <property type="entry name" value="ABC-TYPE TRANSPORTER CICA"/>
    <property type="match status" value="1"/>
</dbReference>